<organism evidence="3 4">
    <name type="scientific">Lagenidium giganteum</name>
    <dbReference type="NCBI Taxonomy" id="4803"/>
    <lineage>
        <taxon>Eukaryota</taxon>
        <taxon>Sar</taxon>
        <taxon>Stramenopiles</taxon>
        <taxon>Oomycota</taxon>
        <taxon>Peronosporomycetes</taxon>
        <taxon>Pythiales</taxon>
        <taxon>Pythiaceae</taxon>
    </lineage>
</organism>
<feature type="region of interest" description="Disordered" evidence="2">
    <location>
        <begin position="178"/>
        <end position="290"/>
    </location>
</feature>
<dbReference type="AlphaFoldDB" id="A0AAV2Z556"/>
<comment type="caution">
    <text evidence="3">The sequence shown here is derived from an EMBL/GenBank/DDBJ whole genome shotgun (WGS) entry which is preliminary data.</text>
</comment>
<feature type="compositionally biased region" description="Basic and acidic residues" evidence="2">
    <location>
        <begin position="936"/>
        <end position="946"/>
    </location>
</feature>
<feature type="compositionally biased region" description="Low complexity" evidence="2">
    <location>
        <begin position="1121"/>
        <end position="1133"/>
    </location>
</feature>
<feature type="compositionally biased region" description="Low complexity" evidence="2">
    <location>
        <begin position="948"/>
        <end position="963"/>
    </location>
</feature>
<feature type="compositionally biased region" description="Polar residues" evidence="2">
    <location>
        <begin position="256"/>
        <end position="268"/>
    </location>
</feature>
<protein>
    <submittedName>
        <fullName evidence="3">Uncharacterized protein</fullName>
    </submittedName>
</protein>
<name>A0AAV2Z556_9STRA</name>
<evidence type="ECO:0000313" key="4">
    <source>
        <dbReference type="Proteomes" id="UP001146120"/>
    </source>
</evidence>
<feature type="region of interest" description="Disordered" evidence="2">
    <location>
        <begin position="111"/>
        <end position="148"/>
    </location>
</feature>
<feature type="compositionally biased region" description="Low complexity" evidence="2">
    <location>
        <begin position="116"/>
        <end position="131"/>
    </location>
</feature>
<accession>A0AAV2Z556</accession>
<feature type="coiled-coil region" evidence="1">
    <location>
        <begin position="433"/>
        <end position="500"/>
    </location>
</feature>
<evidence type="ECO:0000313" key="3">
    <source>
        <dbReference type="EMBL" id="DBA00820.1"/>
    </source>
</evidence>
<feature type="coiled-coil region" evidence="1">
    <location>
        <begin position="778"/>
        <end position="805"/>
    </location>
</feature>
<sequence length="1204" mass="132658">MESAAATDTRKGASARSLTLRASLPTGDLTARVRNRDGVKRASTTTQAVRSSSSPSAYSRLYAQGVDLLEHKDEVFRLFGLRKVEKTDGAATIAVTSAARKTTTTRYAVETKRKPAPSVGVSTTTPSTGTAKARSRSPSITSYPSVGRRNSLMASQTLANTSTNMSEIVAGLAMSPRGYGKARIDPRQKSGGAVRTNGAARKAGASVRKGASSPKQSKPPSSAASSTSTPSKASSKAPYLPPPAPTKSLRRMASSPALTSTGQPSPRQAKSVETKDSMTSPLQRPTQSVFIEVSRKTSSPIYDASLRRRPSVSPIPSLLGHGDDFQGPHSAPKPGLVRRDSKVEKLMEQITVLKTSLGLSEEDLQWKVESSKGNAFLAADKHLAEAEERYDRLVYEIQLLTTTPCEEVSKVLIKQLKALVQQSQYIAELKPKLTNCQNEVARLKKLLMDARIAAELRQANTRSDMFNATSNETLSLAEQVERAKAELLDAQEQIKINMTKLNGMLTTLSEETETLSKACAEFRFMSAETEEVSNSLIHVLKCVPECSGEDLVSLCDQATQTAVRLCGSRIKELKRKEGELAKTTKDVEIWKYRRENAKEYAAEMAAQERQWKEDHLADNTAALRVMRSMVPHDVQLLTVEQIIERAQTLGVLYTYDLANYVKQNRFLHWLVTHETDITRDNLLAVECAHYFLNFTSYDIIELRALCRVLPESFEFDKEGKKLEWKMQFMDHVRTLVWQQLGETIKMGWDPVKRTRGEVQLKPLTERQLLNPIFKYPTEEEIQARIDKFETQLKRVKMRKDKLDQLVTTGIPTAKAEYLAVAEDARSEELQRSFGKATLIKLRDDAKQHYQSLCKTQVTLESEIKHSEKLMASASPTYEQYLEEVQKIRQLDKFARTSRIRGPFPEEIQLKPRERAAFKKLSVEEEAQARRQELDSAIAERDKELKDGSTPSDSTDTASASQPSIEGTAGEARTEPSADAEDTSNNPAAFRRVKSLRVAVGVLKFLEKDFCSPRRLGVATPVEPRPGMPKWKSARTIDERSLDATTVSGNGGEPAAPATPAVPARPKSKALQTLLEKNQSSDTTDSSSDTKDTTTATGPAVPVTKSGAPSFLAELQNRAKRSTPNSTESTTTTTPGGGGGKPNFLEELKRVAAKKESSSTPVNEQAKPGTEPTDVQRPVVRPAASINFLDELKMRAKNKAEPVAL</sequence>
<feature type="region of interest" description="Disordered" evidence="2">
    <location>
        <begin position="936"/>
        <end position="985"/>
    </location>
</feature>
<feature type="region of interest" description="Disordered" evidence="2">
    <location>
        <begin position="1"/>
        <end position="56"/>
    </location>
</feature>
<evidence type="ECO:0000256" key="1">
    <source>
        <dbReference type="SAM" id="Coils"/>
    </source>
</evidence>
<feature type="compositionally biased region" description="Polar residues" evidence="2">
    <location>
        <begin position="277"/>
        <end position="289"/>
    </location>
</feature>
<feature type="compositionally biased region" description="Low complexity" evidence="2">
    <location>
        <begin position="211"/>
        <end position="238"/>
    </location>
</feature>
<reference evidence="3" key="1">
    <citation type="submission" date="2022-11" db="EMBL/GenBank/DDBJ databases">
        <authorList>
            <person name="Morgan W.R."/>
            <person name="Tartar A."/>
        </authorList>
    </citation>
    <scope>NUCLEOTIDE SEQUENCE</scope>
    <source>
        <strain evidence="3">ARSEF 373</strain>
    </source>
</reference>
<feature type="compositionally biased region" description="Basic and acidic residues" evidence="2">
    <location>
        <begin position="1143"/>
        <end position="1156"/>
    </location>
</feature>
<feature type="compositionally biased region" description="Low complexity" evidence="2">
    <location>
        <begin position="1053"/>
        <end position="1064"/>
    </location>
</feature>
<dbReference type="EMBL" id="DAKRPA010000058">
    <property type="protein sequence ID" value="DBA00820.1"/>
    <property type="molecule type" value="Genomic_DNA"/>
</dbReference>
<feature type="region of interest" description="Disordered" evidence="2">
    <location>
        <begin position="1020"/>
        <end position="1180"/>
    </location>
</feature>
<keyword evidence="4" id="KW-1185">Reference proteome</keyword>
<dbReference type="Proteomes" id="UP001146120">
    <property type="component" value="Unassembled WGS sequence"/>
</dbReference>
<evidence type="ECO:0000256" key="2">
    <source>
        <dbReference type="SAM" id="MobiDB-lite"/>
    </source>
</evidence>
<gene>
    <name evidence="3" type="ORF">N0F65_004725</name>
</gene>
<keyword evidence="1" id="KW-0175">Coiled coil</keyword>
<feature type="compositionally biased region" description="Low complexity" evidence="2">
    <location>
        <begin position="1079"/>
        <end position="1103"/>
    </location>
</feature>
<reference evidence="3" key="2">
    <citation type="journal article" date="2023" name="Microbiol Resour">
        <title>Decontamination and Annotation of the Draft Genome Sequence of the Oomycete Lagenidium giganteum ARSEF 373.</title>
        <authorList>
            <person name="Morgan W.R."/>
            <person name="Tartar A."/>
        </authorList>
    </citation>
    <scope>NUCLEOTIDE SEQUENCE</scope>
    <source>
        <strain evidence="3">ARSEF 373</strain>
    </source>
</reference>
<proteinExistence type="predicted"/>